<proteinExistence type="predicted"/>
<evidence type="ECO:0000313" key="1">
    <source>
        <dbReference type="EMBL" id="GBF50328.1"/>
    </source>
</evidence>
<dbReference type="AlphaFoldDB" id="A0A2P2E0B9"/>
<sequence>MYQRVVDNEINCGLLGSPESTCPYAFLDHSLGHSDHGLEEDGDHEDHVCFSCPCNAIAFFQISLHLSQVFVHIQTVYVVTHEQLEPLSLRLSSLFRPPKTSILFS</sequence>
<organism evidence="1 2">
    <name type="scientific">Leptospira ryugenii</name>
    <dbReference type="NCBI Taxonomy" id="1917863"/>
    <lineage>
        <taxon>Bacteria</taxon>
        <taxon>Pseudomonadati</taxon>
        <taxon>Spirochaetota</taxon>
        <taxon>Spirochaetia</taxon>
        <taxon>Leptospirales</taxon>
        <taxon>Leptospiraceae</taxon>
        <taxon>Leptospira</taxon>
    </lineage>
</organism>
<evidence type="ECO:0000313" key="2">
    <source>
        <dbReference type="Proteomes" id="UP000245133"/>
    </source>
</evidence>
<accession>A0A2P2E0B9</accession>
<name>A0A2P2E0B9_9LEPT</name>
<dbReference type="OrthoDB" id="335292at2"/>
<protein>
    <submittedName>
        <fullName evidence="1">Uncharacterized protein</fullName>
    </submittedName>
</protein>
<comment type="caution">
    <text evidence="1">The sequence shown here is derived from an EMBL/GenBank/DDBJ whole genome shotgun (WGS) entry which is preliminary data.</text>
</comment>
<reference evidence="1 2" key="1">
    <citation type="submission" date="2018-02" db="EMBL/GenBank/DDBJ databases">
        <title>Novel Leptospira species isolated from soil and water in Japan.</title>
        <authorList>
            <person name="Nakao R."/>
            <person name="Masuzawa T."/>
        </authorList>
    </citation>
    <scope>NUCLEOTIDE SEQUENCE [LARGE SCALE GENOMIC DNA]</scope>
    <source>
        <strain evidence="1 2">YH101</strain>
    </source>
</reference>
<dbReference type="EMBL" id="BFBB01000004">
    <property type="protein sequence ID" value="GBF50328.1"/>
    <property type="molecule type" value="Genomic_DNA"/>
</dbReference>
<dbReference type="Proteomes" id="UP000245133">
    <property type="component" value="Unassembled WGS sequence"/>
</dbReference>
<keyword evidence="2" id="KW-1185">Reference proteome</keyword>
<dbReference type="RefSeq" id="WP_108976346.1">
    <property type="nucleotide sequence ID" value="NZ_BFBB01000004.1"/>
</dbReference>
<gene>
    <name evidence="1" type="ORF">LPTSP4_18530</name>
</gene>